<keyword evidence="2" id="KW-1185">Reference proteome</keyword>
<dbReference type="GeneID" id="94352669"/>
<dbReference type="RefSeq" id="XP_067820790.1">
    <property type="nucleotide sequence ID" value="XM_067966998.1"/>
</dbReference>
<accession>A0A976FRK7</accession>
<dbReference type="AlphaFoldDB" id="A0A976FRK7"/>
<gene>
    <name evidence="1" type="ORF">CCR75_008951</name>
</gene>
<reference evidence="1 2" key="1">
    <citation type="journal article" date="2021" name="Genome Biol.">
        <title>AFLAP: assembly-free linkage analysis pipeline using k-mers from genome sequencing data.</title>
        <authorList>
            <person name="Fletcher K."/>
            <person name="Zhang L."/>
            <person name="Gil J."/>
            <person name="Han R."/>
            <person name="Cavanaugh K."/>
            <person name="Michelmore R."/>
        </authorList>
    </citation>
    <scope>NUCLEOTIDE SEQUENCE [LARGE SCALE GENOMIC DNA]</scope>
    <source>
        <strain evidence="1 2">SF5</strain>
    </source>
</reference>
<protein>
    <submittedName>
        <fullName evidence="1">Uncharacterized protein</fullName>
    </submittedName>
</protein>
<evidence type="ECO:0000313" key="1">
    <source>
        <dbReference type="EMBL" id="TDH71291.1"/>
    </source>
</evidence>
<dbReference type="SUPFAM" id="SSF103196">
    <property type="entry name" value="Roadblock/LC7 domain"/>
    <property type="match status" value="1"/>
</dbReference>
<name>A0A976FRK7_BRELC</name>
<comment type="caution">
    <text evidence="1">The sequence shown here is derived from an EMBL/GenBank/DDBJ whole genome shotgun (WGS) entry which is preliminary data.</text>
</comment>
<dbReference type="KEGG" id="blac:94352669"/>
<dbReference type="Gene3D" id="3.30.450.30">
    <property type="entry name" value="Dynein light chain 2a, cytoplasmic"/>
    <property type="match status" value="1"/>
</dbReference>
<dbReference type="EMBL" id="SHOA02000062">
    <property type="protein sequence ID" value="TDH71291.1"/>
    <property type="molecule type" value="Genomic_DNA"/>
</dbReference>
<sequence>MLRARVLPDILSQIMGEGITASMLVTLEGALVGAVGNEEAVDYKVVAAIASHTWGEYVHAGKEVKLTGDLRTMLVELEARRFLLKSWPDTRSCNTSTIQLMCSVDV</sequence>
<dbReference type="OrthoDB" id="271745at2759"/>
<proteinExistence type="predicted"/>
<organism evidence="1 2">
    <name type="scientific">Bremia lactucae</name>
    <name type="common">Lettuce downy mildew</name>
    <dbReference type="NCBI Taxonomy" id="4779"/>
    <lineage>
        <taxon>Eukaryota</taxon>
        <taxon>Sar</taxon>
        <taxon>Stramenopiles</taxon>
        <taxon>Oomycota</taxon>
        <taxon>Peronosporomycetes</taxon>
        <taxon>Peronosporales</taxon>
        <taxon>Peronosporaceae</taxon>
        <taxon>Bremia</taxon>
    </lineage>
</organism>
<dbReference type="Proteomes" id="UP000294530">
    <property type="component" value="Unassembled WGS sequence"/>
</dbReference>
<evidence type="ECO:0000313" key="2">
    <source>
        <dbReference type="Proteomes" id="UP000294530"/>
    </source>
</evidence>